<proteinExistence type="predicted"/>
<evidence type="ECO:0000313" key="2">
    <source>
        <dbReference type="Proteomes" id="UP000199036"/>
    </source>
</evidence>
<accession>A0A1I5CSS0</accession>
<dbReference type="EMBL" id="FOVI01000013">
    <property type="protein sequence ID" value="SFN89967.1"/>
    <property type="molecule type" value="Genomic_DNA"/>
</dbReference>
<organism evidence="1 2">
    <name type="scientific">Paenimyroides ummariense</name>
    <dbReference type="NCBI Taxonomy" id="913024"/>
    <lineage>
        <taxon>Bacteria</taxon>
        <taxon>Pseudomonadati</taxon>
        <taxon>Bacteroidota</taxon>
        <taxon>Flavobacteriia</taxon>
        <taxon>Flavobacteriales</taxon>
        <taxon>Flavobacteriaceae</taxon>
        <taxon>Paenimyroides</taxon>
    </lineage>
</organism>
<dbReference type="AlphaFoldDB" id="A0A1I5CSS0"/>
<reference evidence="2" key="1">
    <citation type="submission" date="2016-10" db="EMBL/GenBank/DDBJ databases">
        <authorList>
            <person name="Varghese N."/>
            <person name="Submissions S."/>
        </authorList>
    </citation>
    <scope>NUCLEOTIDE SEQUENCE [LARGE SCALE GENOMIC DNA]</scope>
    <source>
        <strain evidence="2">DS-12</strain>
    </source>
</reference>
<gene>
    <name evidence="1" type="ORF">SAMN05421741_11345</name>
</gene>
<keyword evidence="2" id="KW-1185">Reference proteome</keyword>
<dbReference type="RefSeq" id="WP_245758489.1">
    <property type="nucleotide sequence ID" value="NZ_FOVI01000013.1"/>
</dbReference>
<sequence length="99" mass="11658">MNHLHFRSMEPNYFLIYPSKSLSDITSTGETNAYFFTNNTRTEKFLPNTVQIEYVGKYPVVKDTIENYSRKDWKGNIAFNHNSLRTDGVHLPDILFYMI</sequence>
<protein>
    <submittedName>
        <fullName evidence="1">Uncharacterized protein</fullName>
    </submittedName>
</protein>
<name>A0A1I5CSS0_9FLAO</name>
<dbReference type="Proteomes" id="UP000199036">
    <property type="component" value="Unassembled WGS sequence"/>
</dbReference>
<dbReference type="STRING" id="913024.SAMN05421741_11345"/>
<evidence type="ECO:0000313" key="1">
    <source>
        <dbReference type="EMBL" id="SFN89967.1"/>
    </source>
</evidence>